<dbReference type="AlphaFoldDB" id="M7BWT1"/>
<evidence type="ECO:0000313" key="1">
    <source>
        <dbReference type="EMBL" id="EMP41669.1"/>
    </source>
</evidence>
<gene>
    <name evidence="1" type="ORF">UY3_01064</name>
</gene>
<keyword evidence="2" id="KW-1185">Reference proteome</keyword>
<name>M7BWT1_CHEMY</name>
<protein>
    <submittedName>
        <fullName evidence="1">Uncharacterized protein</fullName>
    </submittedName>
</protein>
<evidence type="ECO:0000313" key="2">
    <source>
        <dbReference type="Proteomes" id="UP000031443"/>
    </source>
</evidence>
<proteinExistence type="predicted"/>
<dbReference type="STRING" id="8469.M7BWT1"/>
<organism evidence="1 2">
    <name type="scientific">Chelonia mydas</name>
    <name type="common">Green sea-turtle</name>
    <name type="synonym">Chelonia agassizi</name>
    <dbReference type="NCBI Taxonomy" id="8469"/>
    <lineage>
        <taxon>Eukaryota</taxon>
        <taxon>Metazoa</taxon>
        <taxon>Chordata</taxon>
        <taxon>Craniata</taxon>
        <taxon>Vertebrata</taxon>
        <taxon>Euteleostomi</taxon>
        <taxon>Archelosauria</taxon>
        <taxon>Testudinata</taxon>
        <taxon>Testudines</taxon>
        <taxon>Cryptodira</taxon>
        <taxon>Durocryptodira</taxon>
        <taxon>Americhelydia</taxon>
        <taxon>Chelonioidea</taxon>
        <taxon>Cheloniidae</taxon>
        <taxon>Chelonia</taxon>
    </lineage>
</organism>
<dbReference type="EMBL" id="KB486406">
    <property type="protein sequence ID" value="EMP41669.1"/>
    <property type="molecule type" value="Genomic_DNA"/>
</dbReference>
<dbReference type="Proteomes" id="UP000031443">
    <property type="component" value="Unassembled WGS sequence"/>
</dbReference>
<sequence length="104" mass="11892">MYAPCQAVHMPVPHLPHGSLRFHFLLLFVSLPIRNRKIILMCEQAAKPAEPEAKPPFVDLKEDNNLNPFTEDLLPKEQRPGEVLVQWKDGTLTALYAEKSEEDM</sequence>
<reference evidence="2" key="1">
    <citation type="journal article" date="2013" name="Nat. Genet.">
        <title>The draft genomes of soft-shell turtle and green sea turtle yield insights into the development and evolution of the turtle-specific body plan.</title>
        <authorList>
            <person name="Wang Z."/>
            <person name="Pascual-Anaya J."/>
            <person name="Zadissa A."/>
            <person name="Li W."/>
            <person name="Niimura Y."/>
            <person name="Huang Z."/>
            <person name="Li C."/>
            <person name="White S."/>
            <person name="Xiong Z."/>
            <person name="Fang D."/>
            <person name="Wang B."/>
            <person name="Ming Y."/>
            <person name="Chen Y."/>
            <person name="Zheng Y."/>
            <person name="Kuraku S."/>
            <person name="Pignatelli M."/>
            <person name="Herrero J."/>
            <person name="Beal K."/>
            <person name="Nozawa M."/>
            <person name="Li Q."/>
            <person name="Wang J."/>
            <person name="Zhang H."/>
            <person name="Yu L."/>
            <person name="Shigenobu S."/>
            <person name="Wang J."/>
            <person name="Liu J."/>
            <person name="Flicek P."/>
            <person name="Searle S."/>
            <person name="Wang J."/>
            <person name="Kuratani S."/>
            <person name="Yin Y."/>
            <person name="Aken B."/>
            <person name="Zhang G."/>
            <person name="Irie N."/>
        </authorList>
    </citation>
    <scope>NUCLEOTIDE SEQUENCE [LARGE SCALE GENOMIC DNA]</scope>
</reference>
<accession>M7BWT1</accession>
<dbReference type="eggNOG" id="ENOG502S380">
    <property type="taxonomic scope" value="Eukaryota"/>
</dbReference>